<dbReference type="GeneID" id="95610526"/>
<keyword evidence="2" id="KW-1185">Reference proteome</keyword>
<evidence type="ECO:0000313" key="2">
    <source>
        <dbReference type="Proteomes" id="UP000325563"/>
    </source>
</evidence>
<organism evidence="1 2">
    <name type="scientific">Streptomyces vinaceus</name>
    <dbReference type="NCBI Taxonomy" id="1960"/>
    <lineage>
        <taxon>Bacteria</taxon>
        <taxon>Bacillati</taxon>
        <taxon>Actinomycetota</taxon>
        <taxon>Actinomycetes</taxon>
        <taxon>Kitasatosporales</taxon>
        <taxon>Streptomycetaceae</taxon>
        <taxon>Streptomyces</taxon>
    </lineage>
</organism>
<dbReference type="KEGG" id="svn:CP980_08090"/>
<accession>A0A5J6J1B7</accession>
<dbReference type="AlphaFoldDB" id="A0A5J6J1B7"/>
<evidence type="ECO:0000313" key="1">
    <source>
        <dbReference type="EMBL" id="QEV45027.1"/>
    </source>
</evidence>
<dbReference type="EMBL" id="CP023692">
    <property type="protein sequence ID" value="QEV45027.1"/>
    <property type="molecule type" value="Genomic_DNA"/>
</dbReference>
<dbReference type="GO" id="GO:0016757">
    <property type="term" value="F:glycosyltransferase activity"/>
    <property type="evidence" value="ECO:0007669"/>
    <property type="project" value="TreeGrafter"/>
</dbReference>
<dbReference type="Gene3D" id="3.40.50.2000">
    <property type="entry name" value="Glycogen Phosphorylase B"/>
    <property type="match status" value="2"/>
</dbReference>
<protein>
    <recommendedName>
        <fullName evidence="3">Glycosyl transferase family 28 C-terminal domain-containing protein</fullName>
    </recommendedName>
</protein>
<proteinExistence type="predicted"/>
<dbReference type="Proteomes" id="UP000325563">
    <property type="component" value="Chromosome"/>
</dbReference>
<name>A0A5J6J1B7_STRVI</name>
<sequence>MKVLHLPAETGTGHNMRALAVAAKVRTLFPGAEQHVYLGSKSALFTPMFEELGVHVHTASDQQDHANTSQLARRFDWTSYVTGYLNRTFISGDRMLAAIALIGSVRPDVVVSDYNVAACLAAEVSGVPYVLVTERYDFTLGQIDNAALLEAGFILDDPDEVDAIRASLTTLFRWVTRRARAVLTDKPDVPELDRGTPVFEALAAGNGHVVGPIVRDECAADPAPRAEIDARFGLHGTEYAIVGFGGTTMFTENKERLLAEYLTAFEKLRTEHPDARLVVIGRQTFTEEVDGVVLVDYVSDWHSLVKHSKVILSPPGWLSVTELAVMNAPVAYVLSGRDEYHEREAMTRLDHLGYTTATEPDADTLLAILRTAFDEPEAFRRRAAEASKAIAPTGNGAEAAAKLIGQVVAEASAGRQLAEAV</sequence>
<dbReference type="PANTHER" id="PTHR21015">
    <property type="entry name" value="UDP-N-ACETYLGLUCOSAMINE--N-ACETYLMURAMYL-(PENTAPEPTIDE) PYROPHOSPHORYL-UNDECAPRENOL N-ACETYLGLUCOSAMINE TRANSFERASE 1"/>
    <property type="match status" value="1"/>
</dbReference>
<dbReference type="PANTHER" id="PTHR21015:SF22">
    <property type="entry name" value="GLYCOSYLTRANSFERASE"/>
    <property type="match status" value="1"/>
</dbReference>
<evidence type="ECO:0008006" key="3">
    <source>
        <dbReference type="Google" id="ProtNLM"/>
    </source>
</evidence>
<reference evidence="1 2" key="1">
    <citation type="submission" date="2017-09" db="EMBL/GenBank/DDBJ databases">
        <authorList>
            <person name="Lee N."/>
            <person name="Cho B.-K."/>
        </authorList>
    </citation>
    <scope>NUCLEOTIDE SEQUENCE [LARGE SCALE GENOMIC DNA]</scope>
    <source>
        <strain evidence="1 2">ATCC 27476</strain>
    </source>
</reference>
<gene>
    <name evidence="1" type="ORF">CP980_08090</name>
</gene>
<dbReference type="SUPFAM" id="SSF53756">
    <property type="entry name" value="UDP-Glycosyltransferase/glycogen phosphorylase"/>
    <property type="match status" value="1"/>
</dbReference>
<dbReference type="RefSeq" id="WP_132759146.1">
    <property type="nucleotide sequence ID" value="NZ_BNBW01000009.1"/>
</dbReference>